<dbReference type="EMBL" id="JAJFAZ020000005">
    <property type="protein sequence ID" value="KAI5327152.1"/>
    <property type="molecule type" value="Genomic_DNA"/>
</dbReference>
<organism evidence="2 3">
    <name type="scientific">Prunus dulcis</name>
    <name type="common">Almond</name>
    <name type="synonym">Amygdalus dulcis</name>
    <dbReference type="NCBI Taxonomy" id="3755"/>
    <lineage>
        <taxon>Eukaryota</taxon>
        <taxon>Viridiplantae</taxon>
        <taxon>Streptophyta</taxon>
        <taxon>Embryophyta</taxon>
        <taxon>Tracheophyta</taxon>
        <taxon>Spermatophyta</taxon>
        <taxon>Magnoliopsida</taxon>
        <taxon>eudicotyledons</taxon>
        <taxon>Gunneridae</taxon>
        <taxon>Pentapetalae</taxon>
        <taxon>rosids</taxon>
        <taxon>fabids</taxon>
        <taxon>Rosales</taxon>
        <taxon>Rosaceae</taxon>
        <taxon>Amygdaloideae</taxon>
        <taxon>Amygdaleae</taxon>
        <taxon>Prunus</taxon>
    </lineage>
</organism>
<feature type="transmembrane region" description="Helical" evidence="1">
    <location>
        <begin position="182"/>
        <end position="200"/>
    </location>
</feature>
<protein>
    <submittedName>
        <fullName evidence="2">Uncharacterized protein</fullName>
    </submittedName>
</protein>
<accession>A0AAD4VNR8</accession>
<evidence type="ECO:0000313" key="3">
    <source>
        <dbReference type="Proteomes" id="UP001054821"/>
    </source>
</evidence>
<proteinExistence type="predicted"/>
<evidence type="ECO:0000256" key="1">
    <source>
        <dbReference type="SAM" id="Phobius"/>
    </source>
</evidence>
<name>A0AAD4VNR8_PRUDU</name>
<keyword evidence="1" id="KW-1133">Transmembrane helix</keyword>
<dbReference type="AlphaFoldDB" id="A0AAD4VNR8"/>
<keyword evidence="3" id="KW-1185">Reference proteome</keyword>
<keyword evidence="1" id="KW-0812">Transmembrane</keyword>
<evidence type="ECO:0000313" key="2">
    <source>
        <dbReference type="EMBL" id="KAI5327152.1"/>
    </source>
</evidence>
<gene>
    <name evidence="2" type="ORF">L3X38_026548</name>
</gene>
<reference evidence="2 3" key="1">
    <citation type="journal article" date="2022" name="G3 (Bethesda)">
        <title>Whole-genome sequence and methylome profiling of the almond [Prunus dulcis (Mill.) D.A. Webb] cultivar 'Nonpareil'.</title>
        <authorList>
            <person name="D'Amico-Willman K.M."/>
            <person name="Ouma W.Z."/>
            <person name="Meulia T."/>
            <person name="Sideli G.M."/>
            <person name="Gradziel T.M."/>
            <person name="Fresnedo-Ramirez J."/>
        </authorList>
    </citation>
    <scope>NUCLEOTIDE SEQUENCE [LARGE SCALE GENOMIC DNA]</scope>
    <source>
        <strain evidence="2">Clone GOH B32 T37-40</strain>
    </source>
</reference>
<dbReference type="Gene3D" id="1.10.1510.30">
    <property type="match status" value="1"/>
</dbReference>
<comment type="caution">
    <text evidence="2">The sequence shown here is derived from an EMBL/GenBank/DDBJ whole genome shotgun (WGS) entry which is preliminary data.</text>
</comment>
<dbReference type="Proteomes" id="UP001054821">
    <property type="component" value="Chromosome 5"/>
</dbReference>
<dbReference type="PANTHER" id="PTHR35507:SF1">
    <property type="entry name" value="TMF_TATA_BD DOMAIN-CONTAINING PROTEIN"/>
    <property type="match status" value="1"/>
</dbReference>
<sequence>MFRFADTKDKRAVSTQWGGAPLALVMFPGNCFKQFASKLTALNDSLIGIKRLANGSLRTYVIGAVVLREEWKSTLSVILDPREGDIFLMFSCVVTWTLRQLPRHLVAERAILQGLKKCPRNYLQALKAIPRTLRMMTLYYDEPAQVSLDGRLVNANEASSARAIKGGLNPEQAMAWELFSPIQRFLFVVVIVVVISVAIAESKKNRHIMKLKKSVELSVCGN</sequence>
<keyword evidence="1" id="KW-0472">Membrane</keyword>
<dbReference type="PANTHER" id="PTHR35507">
    <property type="entry name" value="OS09G0488600 PROTEIN"/>
    <property type="match status" value="1"/>
</dbReference>